<evidence type="ECO:0000313" key="1">
    <source>
        <dbReference type="EMBL" id="TQD70715.1"/>
    </source>
</evidence>
<reference evidence="1 2" key="1">
    <citation type="journal article" date="2019" name="G3 (Bethesda)">
        <title>Sequencing of a Wild Apple (Malus baccata) Genome Unravels the Differences Between Cultivated and Wild Apple Species Regarding Disease Resistance and Cold Tolerance.</title>
        <authorList>
            <person name="Chen X."/>
        </authorList>
    </citation>
    <scope>NUCLEOTIDE SEQUENCE [LARGE SCALE GENOMIC DNA]</scope>
    <source>
        <strain evidence="2">cv. Shandingzi</strain>
        <tissue evidence="1">Leaves</tissue>
    </source>
</reference>
<comment type="caution">
    <text evidence="1">The sequence shown here is derived from an EMBL/GenBank/DDBJ whole genome shotgun (WGS) entry which is preliminary data.</text>
</comment>
<sequence length="85" mass="9810">MAQFQNDELEYVVDDYFDIADFEDTDAFAGNQLRGSHGADSDFDDDSDFAEIAALARQRLILRQLSFHSDRNLQPCLWSQMDQEN</sequence>
<organism evidence="1 2">
    <name type="scientific">Malus baccata</name>
    <name type="common">Siberian crab apple</name>
    <name type="synonym">Pyrus baccata</name>
    <dbReference type="NCBI Taxonomy" id="106549"/>
    <lineage>
        <taxon>Eukaryota</taxon>
        <taxon>Viridiplantae</taxon>
        <taxon>Streptophyta</taxon>
        <taxon>Embryophyta</taxon>
        <taxon>Tracheophyta</taxon>
        <taxon>Spermatophyta</taxon>
        <taxon>Magnoliopsida</taxon>
        <taxon>eudicotyledons</taxon>
        <taxon>Gunneridae</taxon>
        <taxon>Pentapetalae</taxon>
        <taxon>rosids</taxon>
        <taxon>fabids</taxon>
        <taxon>Rosales</taxon>
        <taxon>Rosaceae</taxon>
        <taxon>Amygdaloideae</taxon>
        <taxon>Maleae</taxon>
        <taxon>Malus</taxon>
    </lineage>
</organism>
<dbReference type="Proteomes" id="UP000315295">
    <property type="component" value="Unassembled WGS sequence"/>
</dbReference>
<dbReference type="AlphaFoldDB" id="A0A540K915"/>
<dbReference type="EMBL" id="VIEB01001704">
    <property type="protein sequence ID" value="TQD70715.1"/>
    <property type="molecule type" value="Genomic_DNA"/>
</dbReference>
<proteinExistence type="predicted"/>
<evidence type="ECO:0000313" key="2">
    <source>
        <dbReference type="Proteomes" id="UP000315295"/>
    </source>
</evidence>
<protein>
    <submittedName>
        <fullName evidence="1">Uncharacterized protein</fullName>
    </submittedName>
</protein>
<dbReference type="STRING" id="106549.A0A540K915"/>
<accession>A0A540K915</accession>
<keyword evidence="2" id="KW-1185">Reference proteome</keyword>
<name>A0A540K915_MALBA</name>
<gene>
    <name evidence="1" type="ORF">C1H46_043743</name>
</gene>